<keyword evidence="8" id="KW-1185">Reference proteome</keyword>
<dbReference type="Pfam" id="PF14759">
    <property type="entry name" value="Reductase_C"/>
    <property type="match status" value="1"/>
</dbReference>
<dbReference type="PRINTS" id="PR00411">
    <property type="entry name" value="PNDRDTASEI"/>
</dbReference>
<evidence type="ECO:0000256" key="4">
    <source>
        <dbReference type="ARBA" id="ARBA00023002"/>
    </source>
</evidence>
<evidence type="ECO:0000313" key="7">
    <source>
        <dbReference type="EMBL" id="AFA71294.1"/>
    </source>
</evidence>
<protein>
    <submittedName>
        <fullName evidence="7">FAD-dependent pyridine nucleotide-disulfide oxidoreductase</fullName>
    </submittedName>
</protein>
<proteinExistence type="predicted"/>
<dbReference type="PRINTS" id="PR00368">
    <property type="entry name" value="FADPNR"/>
</dbReference>
<feature type="domain" description="FAD/NAD(P)-binding" evidence="5">
    <location>
        <begin position="5"/>
        <end position="303"/>
    </location>
</feature>
<dbReference type="STRING" id="1112204.GPOL_c02210"/>
<dbReference type="InterPro" id="IPR023753">
    <property type="entry name" value="FAD/NAD-binding_dom"/>
</dbReference>
<evidence type="ECO:0000256" key="3">
    <source>
        <dbReference type="ARBA" id="ARBA00022827"/>
    </source>
</evidence>
<dbReference type="PANTHER" id="PTHR43557:SF2">
    <property type="entry name" value="RIESKE DOMAIN-CONTAINING PROTEIN-RELATED"/>
    <property type="match status" value="1"/>
</dbReference>
<dbReference type="GO" id="GO:0016651">
    <property type="term" value="F:oxidoreductase activity, acting on NAD(P)H"/>
    <property type="evidence" value="ECO:0007669"/>
    <property type="project" value="TreeGrafter"/>
</dbReference>
<keyword evidence="4" id="KW-0560">Oxidoreductase</keyword>
<dbReference type="Proteomes" id="UP000009154">
    <property type="component" value="Chromosome"/>
</dbReference>
<dbReference type="PANTHER" id="PTHR43557">
    <property type="entry name" value="APOPTOSIS-INDUCING FACTOR 1"/>
    <property type="match status" value="1"/>
</dbReference>
<dbReference type="InterPro" id="IPR050446">
    <property type="entry name" value="FAD-oxidoreductase/Apoptosis"/>
</dbReference>
<dbReference type="InterPro" id="IPR016156">
    <property type="entry name" value="FAD/NAD-linked_Rdtase_dimer_sf"/>
</dbReference>
<dbReference type="Gene3D" id="3.30.390.30">
    <property type="match status" value="1"/>
</dbReference>
<keyword evidence="3" id="KW-0274">FAD</keyword>
<dbReference type="AlphaFoldDB" id="H6MRE9"/>
<dbReference type="SUPFAM" id="SSF51905">
    <property type="entry name" value="FAD/NAD(P)-binding domain"/>
    <property type="match status" value="1"/>
</dbReference>
<sequence length="423" mass="44097">MTMGSVVIVGAGHAGVEAADALRRNGYNGAVTLVDQAGHLPYQRPPLSKDFVTSAASPSPLPLRPSTFYDDNGINLRLGVDVDGIDRGRRAVRLADNAVVPFDHLILATGAQPRRLSCPGADLDGVHHLHTVDDAARLHAALTEASRVVVVGAGFIGLEFASAAVDRGVAVTVLDVADRPMARVLSASSSQLFADLHESRGVQLRFGTGVQRIDGSGGHVTAVVDDSGTRHPADLVVVGIGAVPDTHLARDAGLTVDNGVVVDEYLRTDDPHIFAVGDAASFPGLHTSERVRLEAVQNATDQARCVAASICGAPLPYSAVPWFWTVQGGRKLQIAGLPGAADEMVRLGDPGAGKGSLLGFVDNSLAWVESVGAPADHLAARTLLAHRPAPLTPVQAREPTFSLKAHAKAVRARLDASQSLVTL</sequence>
<dbReference type="EMBL" id="CP003119">
    <property type="protein sequence ID" value="AFA71294.1"/>
    <property type="molecule type" value="Genomic_DNA"/>
</dbReference>
<evidence type="ECO:0000259" key="6">
    <source>
        <dbReference type="Pfam" id="PF14759"/>
    </source>
</evidence>
<comment type="cofactor">
    <cofactor evidence="1">
        <name>FAD</name>
        <dbReference type="ChEBI" id="CHEBI:57692"/>
    </cofactor>
</comment>
<dbReference type="Gene3D" id="3.50.50.60">
    <property type="entry name" value="FAD/NAD(P)-binding domain"/>
    <property type="match status" value="2"/>
</dbReference>
<evidence type="ECO:0000313" key="8">
    <source>
        <dbReference type="Proteomes" id="UP000009154"/>
    </source>
</evidence>
<name>H6MRE9_GORPV</name>
<evidence type="ECO:0000259" key="5">
    <source>
        <dbReference type="Pfam" id="PF07992"/>
    </source>
</evidence>
<evidence type="ECO:0000256" key="1">
    <source>
        <dbReference type="ARBA" id="ARBA00001974"/>
    </source>
</evidence>
<dbReference type="Pfam" id="PF07992">
    <property type="entry name" value="Pyr_redox_2"/>
    <property type="match status" value="1"/>
</dbReference>
<evidence type="ECO:0000256" key="2">
    <source>
        <dbReference type="ARBA" id="ARBA00022630"/>
    </source>
</evidence>
<dbReference type="HOGENOM" id="CLU_003291_4_0_11"/>
<dbReference type="GO" id="GO:0005737">
    <property type="term" value="C:cytoplasm"/>
    <property type="evidence" value="ECO:0007669"/>
    <property type="project" value="TreeGrafter"/>
</dbReference>
<dbReference type="InterPro" id="IPR028202">
    <property type="entry name" value="Reductase_C"/>
</dbReference>
<reference evidence="7 8" key="1">
    <citation type="journal article" date="2012" name="Appl. Environ. Microbiol.">
        <title>Involvement of two latex-clearing proteins during rubber degradation and insights into the subsequent degradation pathway revealed by the genome sequence of Gordonia polyisoprenivorans strain VH2.</title>
        <authorList>
            <person name="Hiessl S."/>
            <person name="Schuldes J."/>
            <person name="Thurmer A."/>
            <person name="Halbsguth T."/>
            <person name="Broker D."/>
            <person name="Angelov A."/>
            <person name="Liebl W."/>
            <person name="Daniel R."/>
            <person name="Steinbuchel A."/>
        </authorList>
    </citation>
    <scope>NUCLEOTIDE SEQUENCE [LARGE SCALE GENOMIC DNA]</scope>
    <source>
        <strain evidence="8">DSM 44266 / VH2</strain>
    </source>
</reference>
<gene>
    <name evidence="7" type="ordered locus">GPOL_c02210</name>
</gene>
<dbReference type="KEGG" id="gpo:GPOL_c02210"/>
<keyword evidence="2" id="KW-0285">Flavoprotein</keyword>
<dbReference type="eggNOG" id="COG0446">
    <property type="taxonomic scope" value="Bacteria"/>
</dbReference>
<accession>H6MRE9</accession>
<organism evidence="7 8">
    <name type="scientific">Gordonia polyisoprenivorans (strain DSM 44266 / VH2)</name>
    <dbReference type="NCBI Taxonomy" id="1112204"/>
    <lineage>
        <taxon>Bacteria</taxon>
        <taxon>Bacillati</taxon>
        <taxon>Actinomycetota</taxon>
        <taxon>Actinomycetes</taxon>
        <taxon>Mycobacteriales</taxon>
        <taxon>Gordoniaceae</taxon>
        <taxon>Gordonia</taxon>
    </lineage>
</organism>
<dbReference type="InterPro" id="IPR036188">
    <property type="entry name" value="FAD/NAD-bd_sf"/>
</dbReference>
<dbReference type="SUPFAM" id="SSF55424">
    <property type="entry name" value="FAD/NAD-linked reductases, dimerisation (C-terminal) domain"/>
    <property type="match status" value="1"/>
</dbReference>
<feature type="domain" description="Reductase C-terminal" evidence="6">
    <location>
        <begin position="322"/>
        <end position="405"/>
    </location>
</feature>